<dbReference type="GO" id="GO:0005886">
    <property type="term" value="C:plasma membrane"/>
    <property type="evidence" value="ECO:0007669"/>
    <property type="project" value="UniProtKB-SubCell"/>
</dbReference>
<evidence type="ECO:0000256" key="11">
    <source>
        <dbReference type="ARBA" id="ARBA00055448"/>
    </source>
</evidence>
<dbReference type="PANTHER" id="PTHR47114:SF4">
    <property type="entry name" value="OLIGODENDROCYTE MYELIN GLYCOPROTEIN B"/>
    <property type="match status" value="1"/>
</dbReference>
<dbReference type="GeneID" id="129602881"/>
<evidence type="ECO:0000256" key="8">
    <source>
        <dbReference type="ARBA" id="ARBA00023136"/>
    </source>
</evidence>
<dbReference type="InterPro" id="IPR000372">
    <property type="entry name" value="LRRNT"/>
</dbReference>
<evidence type="ECO:0000256" key="6">
    <source>
        <dbReference type="ARBA" id="ARBA00022737"/>
    </source>
</evidence>
<dbReference type="PROSITE" id="PS51450">
    <property type="entry name" value="LRR"/>
    <property type="match status" value="2"/>
</dbReference>
<dbReference type="Gene3D" id="3.80.10.10">
    <property type="entry name" value="Ribonuclease Inhibitor"/>
    <property type="match status" value="2"/>
</dbReference>
<dbReference type="SMART" id="SM00369">
    <property type="entry name" value="LRR_TYP"/>
    <property type="match status" value="4"/>
</dbReference>
<dbReference type="GO" id="GO:0007155">
    <property type="term" value="P:cell adhesion"/>
    <property type="evidence" value="ECO:0007669"/>
    <property type="project" value="UniProtKB-KW"/>
</dbReference>
<organism evidence="17 18">
    <name type="scientific">Betta splendens</name>
    <name type="common">Siamese fighting fish</name>
    <dbReference type="NCBI Taxonomy" id="158456"/>
    <lineage>
        <taxon>Eukaryota</taxon>
        <taxon>Metazoa</taxon>
        <taxon>Chordata</taxon>
        <taxon>Craniata</taxon>
        <taxon>Vertebrata</taxon>
        <taxon>Euteleostomi</taxon>
        <taxon>Actinopterygii</taxon>
        <taxon>Neopterygii</taxon>
        <taxon>Teleostei</taxon>
        <taxon>Neoteleostei</taxon>
        <taxon>Acanthomorphata</taxon>
        <taxon>Anabantaria</taxon>
        <taxon>Anabantiformes</taxon>
        <taxon>Anabantoidei</taxon>
        <taxon>Osphronemidae</taxon>
        <taxon>Betta</taxon>
    </lineage>
</organism>
<proteinExistence type="predicted"/>
<keyword evidence="17" id="KW-1185">Reference proteome</keyword>
<keyword evidence="3" id="KW-0433">Leucine-rich repeat</keyword>
<accession>A0A9W2Y6Z1</accession>
<reference evidence="18" key="1">
    <citation type="submission" date="2025-08" db="UniProtKB">
        <authorList>
            <consortium name="RefSeq"/>
        </authorList>
    </citation>
    <scope>IDENTIFICATION</scope>
</reference>
<keyword evidence="10" id="KW-0449">Lipoprotein</keyword>
<keyword evidence="2" id="KW-1003">Cell membrane</keyword>
<keyword evidence="4" id="KW-0336">GPI-anchor</keyword>
<comment type="subcellular location">
    <subcellularLocation>
        <location evidence="1">Cell membrane</location>
        <topology evidence="1">Lipid-anchor</topology>
        <topology evidence="1">GPI-anchor</topology>
    </subcellularLocation>
</comment>
<evidence type="ECO:0000259" key="16">
    <source>
        <dbReference type="SMART" id="SM00013"/>
    </source>
</evidence>
<dbReference type="InterPro" id="IPR001611">
    <property type="entry name" value="Leu-rich_rpt"/>
</dbReference>
<name>A0A9W2Y6Z1_BETSP</name>
<dbReference type="GO" id="GO:0098552">
    <property type="term" value="C:side of membrane"/>
    <property type="evidence" value="ECO:0007669"/>
    <property type="project" value="UniProtKB-KW"/>
</dbReference>
<dbReference type="Pfam" id="PF13855">
    <property type="entry name" value="LRR_8"/>
    <property type="match status" value="1"/>
</dbReference>
<dbReference type="InterPro" id="IPR051071">
    <property type="entry name" value="LRR-bact_E3_ubiq_ligases"/>
</dbReference>
<dbReference type="Pfam" id="PF00560">
    <property type="entry name" value="LRR_1"/>
    <property type="match status" value="1"/>
</dbReference>
<evidence type="ECO:0000256" key="3">
    <source>
        <dbReference type="ARBA" id="ARBA00022614"/>
    </source>
</evidence>
<dbReference type="OrthoDB" id="1574204at2759"/>
<protein>
    <recommendedName>
        <fullName evidence="13">Oligodendrocyte-myelin glycoprotein</fullName>
    </recommendedName>
</protein>
<comment type="subunit">
    <text evidence="12">Binds to RTN4R.</text>
</comment>
<keyword evidence="6" id="KW-0677">Repeat</keyword>
<feature type="domain" description="LRRNT" evidence="16">
    <location>
        <begin position="37"/>
        <end position="71"/>
    </location>
</feature>
<feature type="region of interest" description="Disordered" evidence="14">
    <location>
        <begin position="280"/>
        <end position="301"/>
    </location>
</feature>
<dbReference type="PANTHER" id="PTHR47114">
    <property type="match status" value="1"/>
</dbReference>
<dbReference type="GO" id="GO:0031102">
    <property type="term" value="P:neuron projection regeneration"/>
    <property type="evidence" value="ECO:0007669"/>
    <property type="project" value="TreeGrafter"/>
</dbReference>
<evidence type="ECO:0000256" key="4">
    <source>
        <dbReference type="ARBA" id="ARBA00022622"/>
    </source>
</evidence>
<dbReference type="Proteomes" id="UP000515150">
    <property type="component" value="Chromosome 13"/>
</dbReference>
<dbReference type="InterPro" id="IPR003591">
    <property type="entry name" value="Leu-rich_rpt_typical-subtyp"/>
</dbReference>
<evidence type="ECO:0000256" key="15">
    <source>
        <dbReference type="SAM" id="SignalP"/>
    </source>
</evidence>
<evidence type="ECO:0000256" key="1">
    <source>
        <dbReference type="ARBA" id="ARBA00004609"/>
    </source>
</evidence>
<dbReference type="SMART" id="SM00013">
    <property type="entry name" value="LRRNT"/>
    <property type="match status" value="1"/>
</dbReference>
<dbReference type="PRINTS" id="PR00019">
    <property type="entry name" value="LEURICHRPT"/>
</dbReference>
<dbReference type="KEGG" id="bspl:129602881"/>
<dbReference type="InterPro" id="IPR032675">
    <property type="entry name" value="LRR_dom_sf"/>
</dbReference>
<dbReference type="RefSeq" id="XP_055369732.1">
    <property type="nucleotide sequence ID" value="XM_055513757.1"/>
</dbReference>
<feature type="chain" id="PRO_5040817755" description="Oligodendrocyte-myelin glycoprotein" evidence="15">
    <location>
        <begin position="35"/>
        <end position="393"/>
    </location>
</feature>
<evidence type="ECO:0000256" key="10">
    <source>
        <dbReference type="ARBA" id="ARBA00023288"/>
    </source>
</evidence>
<gene>
    <name evidence="18" type="primary">omgb</name>
</gene>
<keyword evidence="5 15" id="KW-0732">Signal</keyword>
<dbReference type="CTD" id="101882436"/>
<sequence length="393" mass="44324">MRMWGLRAKTMPMSCVSMICLLLLLLCGLQGGWVQSICPSVCFCTQGHRVVDCSSRGLTKLPPGLQHNIHFLNLSFNSLQDLDSQLSQYAHLRTLDLSYNRLESLPPALPRSLWDIRVVGNHLRSLEKNDTAYHWNLKVLDLSDNELEKVVFINNTLPSLQAVNLSHNRFWTVPTNMPHNLESIDLSHNFLVQILPGSLDRLPRLVNFYLHANRFSWLSEGVFDKLTRLEVMTLGGNPWACEEEENITRLLTWTEHTHATVLGCPCYTRPVCGQSRVAVPGSERHSPHWVNSNEGKLPARTPDVTSNYQLRSSHSQTGMYPDKTGLNEPGEHEAFVWTSTRFTGFSKQTSTTGDPLSATTQFKVAKTRNKSPTLQSPKTVTLAILVLTLRLKD</sequence>
<evidence type="ECO:0000313" key="18">
    <source>
        <dbReference type="RefSeq" id="XP_055369732.1"/>
    </source>
</evidence>
<keyword evidence="8" id="KW-0472">Membrane</keyword>
<comment type="function">
    <text evidence="11">Cell adhesion molecule contributing to the interactive process required for myelination in the central nervous system.</text>
</comment>
<dbReference type="SUPFAM" id="SSF52058">
    <property type="entry name" value="L domain-like"/>
    <property type="match status" value="1"/>
</dbReference>
<feature type="signal peptide" evidence="15">
    <location>
        <begin position="1"/>
        <end position="34"/>
    </location>
</feature>
<evidence type="ECO:0000256" key="9">
    <source>
        <dbReference type="ARBA" id="ARBA00023180"/>
    </source>
</evidence>
<dbReference type="FunFam" id="3.80.10.10:FF:000445">
    <property type="entry name" value="Oligodendrocyte myelin glycoprotein b"/>
    <property type="match status" value="1"/>
</dbReference>
<evidence type="ECO:0000256" key="7">
    <source>
        <dbReference type="ARBA" id="ARBA00022889"/>
    </source>
</evidence>
<evidence type="ECO:0000256" key="12">
    <source>
        <dbReference type="ARBA" id="ARBA00063718"/>
    </source>
</evidence>
<evidence type="ECO:0000313" key="17">
    <source>
        <dbReference type="Proteomes" id="UP000515150"/>
    </source>
</evidence>
<evidence type="ECO:0000256" key="5">
    <source>
        <dbReference type="ARBA" id="ARBA00022729"/>
    </source>
</evidence>
<dbReference type="Pfam" id="PF01462">
    <property type="entry name" value="LRRNT"/>
    <property type="match status" value="1"/>
</dbReference>
<keyword evidence="7" id="KW-0130">Cell adhesion</keyword>
<evidence type="ECO:0000256" key="13">
    <source>
        <dbReference type="ARBA" id="ARBA00072716"/>
    </source>
</evidence>
<keyword evidence="9" id="KW-0325">Glycoprotein</keyword>
<evidence type="ECO:0000256" key="14">
    <source>
        <dbReference type="SAM" id="MobiDB-lite"/>
    </source>
</evidence>
<evidence type="ECO:0000256" key="2">
    <source>
        <dbReference type="ARBA" id="ARBA00022475"/>
    </source>
</evidence>
<dbReference type="FunFam" id="3.80.10.10:FF:000180">
    <property type="entry name" value="Oligodendrocyte myelin glycoprotein"/>
    <property type="match status" value="1"/>
</dbReference>
<dbReference type="AlphaFoldDB" id="A0A9W2Y6Z1"/>